<name>A0ABU3SWH9_9ALTE</name>
<dbReference type="InterPro" id="IPR012910">
    <property type="entry name" value="Plug_dom"/>
</dbReference>
<feature type="signal peptide" evidence="1">
    <location>
        <begin position="1"/>
        <end position="27"/>
    </location>
</feature>
<evidence type="ECO:0000259" key="2">
    <source>
        <dbReference type="Pfam" id="PF07715"/>
    </source>
</evidence>
<reference evidence="3 4" key="1">
    <citation type="submission" date="2023-10" db="EMBL/GenBank/DDBJ databases">
        <title>Glaciecola aquimarina strain GGW-M5 nov., isolated from a coastal seawater.</title>
        <authorList>
            <person name="Bayburt H."/>
            <person name="Kim J.M."/>
            <person name="Choi B.J."/>
            <person name="Jeon C.O."/>
        </authorList>
    </citation>
    <scope>NUCLEOTIDE SEQUENCE [LARGE SCALE GENOMIC DNA]</scope>
    <source>
        <strain evidence="3 4">KCTC 32108</strain>
    </source>
</reference>
<dbReference type="Proteomes" id="UP001247805">
    <property type="component" value="Unassembled WGS sequence"/>
</dbReference>
<dbReference type="EMBL" id="JAWDIO010000002">
    <property type="protein sequence ID" value="MDU0354350.1"/>
    <property type="molecule type" value="Genomic_DNA"/>
</dbReference>
<dbReference type="InterPro" id="IPR037066">
    <property type="entry name" value="Plug_dom_sf"/>
</dbReference>
<sequence>MTQTKHNFKLSTICVAVLAATSISAFAQQEEDKEDGLEVIEITGIKSSLKKSINDKRFASGIRDTINAEDIGKSTDQNIADALGRVTGVTVVSADGEGTQITVRGADANQNAITLNGQTLTSTDFSQAVDLSSFSADTLSKLEVVKTASADHDEGSLGASVNLVTVRPLDVSKDVRSATVQGRYSDFSEKANHKIQFSVSEKFLDETLGVALTVVDETNAYRRDQYSANNYQATPTLRQGLDQNGNVISNFRAIEPANTQYELHENESNRQGVSLGVQYLPTDKSELMFDVNFSKQDLVRTYDSIQARANAGKLNQIEGLPSADNRPVAPQTDPYDWYQVDTSTSTMMKRQNRYGAGNMARSDGGTDNENFSATLNFKTELTDTLRMSALVGMSKSTSNSKPR</sequence>
<dbReference type="PANTHER" id="PTHR40980:SF3">
    <property type="entry name" value="TONB-DEPENDENT RECEPTOR-LIKE BETA-BARREL DOMAIN-CONTAINING PROTEIN"/>
    <property type="match status" value="1"/>
</dbReference>
<protein>
    <submittedName>
        <fullName evidence="3">TonB-dependent receptor plug domain-containing protein</fullName>
    </submittedName>
</protein>
<feature type="chain" id="PRO_5046944186" evidence="1">
    <location>
        <begin position="28"/>
        <end position="403"/>
    </location>
</feature>
<keyword evidence="3" id="KW-0675">Receptor</keyword>
<dbReference type="SUPFAM" id="SSF56935">
    <property type="entry name" value="Porins"/>
    <property type="match status" value="1"/>
</dbReference>
<evidence type="ECO:0000313" key="4">
    <source>
        <dbReference type="Proteomes" id="UP001247805"/>
    </source>
</evidence>
<keyword evidence="4" id="KW-1185">Reference proteome</keyword>
<accession>A0ABU3SWH9</accession>
<organism evidence="3 4">
    <name type="scientific">Paraglaciecola aquimarina</name>
    <dbReference type="NCBI Taxonomy" id="1235557"/>
    <lineage>
        <taxon>Bacteria</taxon>
        <taxon>Pseudomonadati</taxon>
        <taxon>Pseudomonadota</taxon>
        <taxon>Gammaproteobacteria</taxon>
        <taxon>Alteromonadales</taxon>
        <taxon>Alteromonadaceae</taxon>
        <taxon>Paraglaciecola</taxon>
    </lineage>
</organism>
<proteinExistence type="predicted"/>
<feature type="domain" description="TonB-dependent receptor plug" evidence="2">
    <location>
        <begin position="57"/>
        <end position="159"/>
    </location>
</feature>
<keyword evidence="1" id="KW-0732">Signal</keyword>
<dbReference type="Gene3D" id="2.170.130.10">
    <property type="entry name" value="TonB-dependent receptor, plug domain"/>
    <property type="match status" value="1"/>
</dbReference>
<gene>
    <name evidence="3" type="ORF">RS130_10780</name>
</gene>
<evidence type="ECO:0000256" key="1">
    <source>
        <dbReference type="SAM" id="SignalP"/>
    </source>
</evidence>
<comment type="caution">
    <text evidence="3">The sequence shown here is derived from an EMBL/GenBank/DDBJ whole genome shotgun (WGS) entry which is preliminary data.</text>
</comment>
<dbReference type="Pfam" id="PF07715">
    <property type="entry name" value="Plug"/>
    <property type="match status" value="1"/>
</dbReference>
<dbReference type="PANTHER" id="PTHR40980">
    <property type="entry name" value="PLUG DOMAIN-CONTAINING PROTEIN"/>
    <property type="match status" value="1"/>
</dbReference>
<dbReference type="RefSeq" id="WP_316025957.1">
    <property type="nucleotide sequence ID" value="NZ_JAWDIO010000002.1"/>
</dbReference>
<evidence type="ECO:0000313" key="3">
    <source>
        <dbReference type="EMBL" id="MDU0354350.1"/>
    </source>
</evidence>